<evidence type="ECO:0000256" key="14">
    <source>
        <dbReference type="PIRSR" id="PIRSR600823-2"/>
    </source>
</evidence>
<dbReference type="InterPro" id="IPR019794">
    <property type="entry name" value="Peroxidases_AS"/>
</dbReference>
<name>A0A9E7KR15_9LILI</name>
<dbReference type="FunFam" id="1.10.420.10:FF:000006">
    <property type="entry name" value="Peroxidase"/>
    <property type="match status" value="1"/>
</dbReference>
<evidence type="ECO:0000313" key="21">
    <source>
        <dbReference type="Proteomes" id="UP001055439"/>
    </source>
</evidence>
<dbReference type="GO" id="GO:0140825">
    <property type="term" value="F:lactoperoxidase activity"/>
    <property type="evidence" value="ECO:0007669"/>
    <property type="project" value="UniProtKB-EC"/>
</dbReference>
<feature type="disulfide bond" evidence="17">
    <location>
        <begin position="233"/>
        <end position="260"/>
    </location>
</feature>
<feature type="chain" id="PRO_5039743398" description="Peroxidase" evidence="18">
    <location>
        <begin position="21"/>
        <end position="361"/>
    </location>
</feature>
<feature type="binding site" evidence="15">
    <location>
        <position position="227"/>
    </location>
    <ligand>
        <name>Ca(2+)</name>
        <dbReference type="ChEBI" id="CHEBI:29108"/>
        <label>2</label>
    </ligand>
</feature>
<dbReference type="EMBL" id="CP097510">
    <property type="protein sequence ID" value="URE24619.1"/>
    <property type="molecule type" value="Genomic_DNA"/>
</dbReference>
<keyword evidence="9 15" id="KW-0408">Iron</keyword>
<feature type="binding site" evidence="15">
    <location>
        <position position="84"/>
    </location>
    <ligand>
        <name>Ca(2+)</name>
        <dbReference type="ChEBI" id="CHEBI:29108"/>
        <label>1</label>
    </ligand>
</feature>
<sequence length="361" mass="39413">MAFKPLLLLLLISSLPLISSRSELHDYPPLADGLAWEFYDGTCHELESIVRAHLRSVFDSDVGLAAGLLRVFFHDCFVQVPAVSCHLLVVSTKPPFVRGAMARFCSRAVMASKHRRRTRRCGRRPSSHQRSPEPGGACLRFGGFLCRYYCSCCPGSSILAFFFLLLQTGGPYFKMPLGRRDSLSFAPAADTIASIPSPRSNVTALLKTFKDRKLSLMDLVALSGAHTIGVGHCAAFADRLYPAQDADMDPSFAERLHATCPSAAAANATGLDFRSPDAFDNMYFVDLVNGEGLLASDQGLFGDARTKKLVKKFAGEQKRFFRKFVRAVVKMSQLDVLTGSKGEIRRDCTVPNSAAAGLSAM</sequence>
<dbReference type="Gene3D" id="1.10.420.10">
    <property type="entry name" value="Peroxidase, domain 2"/>
    <property type="match status" value="1"/>
</dbReference>
<feature type="active site" description="Proton acceptor" evidence="13">
    <location>
        <position position="74"/>
    </location>
</feature>
<keyword evidence="21" id="KW-1185">Reference proteome</keyword>
<evidence type="ECO:0000259" key="19">
    <source>
        <dbReference type="PROSITE" id="PS50873"/>
    </source>
</evidence>
<keyword evidence="8 18" id="KW-0560">Oxidoreductase</keyword>
<evidence type="ECO:0000256" key="7">
    <source>
        <dbReference type="ARBA" id="ARBA00022837"/>
    </source>
</evidence>
<feature type="disulfide bond" evidence="17">
    <location>
        <begin position="152"/>
        <end position="348"/>
    </location>
</feature>
<evidence type="ECO:0000256" key="5">
    <source>
        <dbReference type="ARBA" id="ARBA00022617"/>
    </source>
</evidence>
<dbReference type="PROSITE" id="PS00436">
    <property type="entry name" value="PEROXIDASE_2"/>
    <property type="match status" value="1"/>
</dbReference>
<evidence type="ECO:0000256" key="4">
    <source>
        <dbReference type="ARBA" id="ARBA00022559"/>
    </source>
</evidence>
<evidence type="ECO:0000256" key="3">
    <source>
        <dbReference type="ARBA" id="ARBA00012313"/>
    </source>
</evidence>
<feature type="binding site" description="axial binding residue" evidence="15">
    <location>
        <position position="226"/>
    </location>
    <ligand>
        <name>heme b</name>
        <dbReference type="ChEBI" id="CHEBI:60344"/>
    </ligand>
    <ligandPart>
        <name>Fe</name>
        <dbReference type="ChEBI" id="CHEBI:18248"/>
    </ligandPart>
</feature>
<dbReference type="SUPFAM" id="SSF48113">
    <property type="entry name" value="Heme-dependent peroxidases"/>
    <property type="match status" value="1"/>
</dbReference>
<dbReference type="InterPro" id="IPR002016">
    <property type="entry name" value="Haem_peroxidase"/>
</dbReference>
<dbReference type="PANTHER" id="PTHR31517:SF48">
    <property type="entry name" value="PEROXIDASE 16-RELATED"/>
    <property type="match status" value="1"/>
</dbReference>
<evidence type="ECO:0000256" key="17">
    <source>
        <dbReference type="PIRSR" id="PIRSR600823-5"/>
    </source>
</evidence>
<evidence type="ECO:0000256" key="6">
    <source>
        <dbReference type="ARBA" id="ARBA00022723"/>
    </source>
</evidence>
<evidence type="ECO:0000256" key="13">
    <source>
        <dbReference type="PIRSR" id="PIRSR600823-1"/>
    </source>
</evidence>
<dbReference type="InterPro" id="IPR000823">
    <property type="entry name" value="Peroxidase_pln"/>
</dbReference>
<evidence type="ECO:0000256" key="9">
    <source>
        <dbReference type="ARBA" id="ARBA00023004"/>
    </source>
</evidence>
<dbReference type="GO" id="GO:0020037">
    <property type="term" value="F:heme binding"/>
    <property type="evidence" value="ECO:0007669"/>
    <property type="project" value="UniProtKB-UniRule"/>
</dbReference>
<feature type="disulfide bond" evidence="17">
    <location>
        <begin position="43"/>
        <end position="146"/>
    </location>
</feature>
<proteinExistence type="inferred from homology"/>
<protein>
    <recommendedName>
        <fullName evidence="3 18">Peroxidase</fullName>
        <ecNumber evidence="3 18">1.11.1.7</ecNumber>
    </recommendedName>
</protein>
<dbReference type="InterPro" id="IPR019793">
    <property type="entry name" value="Peroxidases_heam-ligand_BS"/>
</dbReference>
<dbReference type="GO" id="GO:0042744">
    <property type="term" value="P:hydrogen peroxide catabolic process"/>
    <property type="evidence" value="ECO:0007669"/>
    <property type="project" value="UniProtKB-KW"/>
</dbReference>
<keyword evidence="7 15" id="KW-0106">Calcium</keyword>
<dbReference type="PRINTS" id="PR00461">
    <property type="entry name" value="PLPEROXIDASE"/>
</dbReference>
<feature type="signal peptide" evidence="18">
    <location>
        <begin position="1"/>
        <end position="20"/>
    </location>
</feature>
<comment type="catalytic activity">
    <reaction evidence="1 18">
        <text>2 a phenolic donor + H2O2 = 2 a phenolic radical donor + 2 H2O</text>
        <dbReference type="Rhea" id="RHEA:56136"/>
        <dbReference type="ChEBI" id="CHEBI:15377"/>
        <dbReference type="ChEBI" id="CHEBI:16240"/>
        <dbReference type="ChEBI" id="CHEBI:139520"/>
        <dbReference type="ChEBI" id="CHEBI:139521"/>
        <dbReference type="EC" id="1.11.1.7"/>
    </reaction>
</comment>
<gene>
    <name evidence="20" type="ORF">MUK42_03672</name>
</gene>
<organism evidence="20 21">
    <name type="scientific">Musa troglodytarum</name>
    <name type="common">fe'i banana</name>
    <dbReference type="NCBI Taxonomy" id="320322"/>
    <lineage>
        <taxon>Eukaryota</taxon>
        <taxon>Viridiplantae</taxon>
        <taxon>Streptophyta</taxon>
        <taxon>Embryophyta</taxon>
        <taxon>Tracheophyta</taxon>
        <taxon>Spermatophyta</taxon>
        <taxon>Magnoliopsida</taxon>
        <taxon>Liliopsida</taxon>
        <taxon>Zingiberales</taxon>
        <taxon>Musaceae</taxon>
        <taxon>Musa</taxon>
    </lineage>
</organism>
<comment type="cofactor">
    <cofactor evidence="15 18">
        <name>Ca(2+)</name>
        <dbReference type="ChEBI" id="CHEBI:29108"/>
    </cofactor>
    <text evidence="15 18">Binds 2 calcium ions per subunit.</text>
</comment>
<feature type="domain" description="Plant heme peroxidase family profile" evidence="19">
    <location>
        <begin position="33"/>
        <end position="352"/>
    </location>
</feature>
<dbReference type="PROSITE" id="PS00435">
    <property type="entry name" value="PEROXIDASE_1"/>
    <property type="match status" value="1"/>
</dbReference>
<evidence type="ECO:0000256" key="1">
    <source>
        <dbReference type="ARBA" id="ARBA00000189"/>
    </source>
</evidence>
<evidence type="ECO:0000256" key="15">
    <source>
        <dbReference type="PIRSR" id="PIRSR600823-3"/>
    </source>
</evidence>
<comment type="cofactor">
    <cofactor evidence="15 18">
        <name>heme b</name>
        <dbReference type="ChEBI" id="CHEBI:60344"/>
    </cofactor>
    <text evidence="15 18">Binds 1 heme b (iron(II)-protoporphyrin IX) group per subunit.</text>
</comment>
<keyword evidence="12 18" id="KW-0376">Hydrogen peroxide</keyword>
<evidence type="ECO:0000313" key="20">
    <source>
        <dbReference type="EMBL" id="URE24619.1"/>
    </source>
</evidence>
<keyword evidence="6 15" id="KW-0479">Metal-binding</keyword>
<keyword evidence="11" id="KW-0325">Glycoprotein</keyword>
<feature type="binding site" evidence="15">
    <location>
        <position position="272"/>
    </location>
    <ligand>
        <name>Ca(2+)</name>
        <dbReference type="ChEBI" id="CHEBI:29108"/>
        <label>2</label>
    </ligand>
</feature>
<dbReference type="PRINTS" id="PR00458">
    <property type="entry name" value="PEROXIDASE"/>
</dbReference>
<evidence type="ECO:0000256" key="16">
    <source>
        <dbReference type="PIRSR" id="PIRSR600823-4"/>
    </source>
</evidence>
<comment type="similarity">
    <text evidence="2">Belongs to the peroxidase family. Ascorbate peroxidase subfamily.</text>
</comment>
<evidence type="ECO:0000256" key="12">
    <source>
        <dbReference type="ARBA" id="ARBA00023324"/>
    </source>
</evidence>
<evidence type="ECO:0000256" key="2">
    <source>
        <dbReference type="ARBA" id="ARBA00006873"/>
    </source>
</evidence>
<comment type="subcellular location">
    <subcellularLocation>
        <location evidence="18">Secreted</location>
    </subcellularLocation>
</comment>
<evidence type="ECO:0000256" key="11">
    <source>
        <dbReference type="ARBA" id="ARBA00023180"/>
    </source>
</evidence>
<comment type="function">
    <text evidence="18">Removal of H(2)O(2), oxidation of toxic reductants, biosynthesis and degradation of lignin, suberization, auxin catabolism, response to environmental stresses such as wounding, pathogen attack and oxidative stress.</text>
</comment>
<reference evidence="20" key="1">
    <citation type="submission" date="2022-05" db="EMBL/GenBank/DDBJ databases">
        <title>The Musa troglodytarum L. genome provides insights into the mechanism of non-climacteric behaviour and enrichment of carotenoids.</title>
        <authorList>
            <person name="Wang J."/>
        </authorList>
    </citation>
    <scope>NUCLEOTIDE SEQUENCE</scope>
    <source>
        <tissue evidence="20">Leaf</tissue>
    </source>
</reference>
<dbReference type="GO" id="GO:0005576">
    <property type="term" value="C:extracellular region"/>
    <property type="evidence" value="ECO:0007669"/>
    <property type="project" value="UniProtKB-SubCell"/>
</dbReference>
<feature type="site" description="Transition state stabilizer" evidence="16">
    <location>
        <position position="70"/>
    </location>
</feature>
<dbReference type="GO" id="GO:0006979">
    <property type="term" value="P:response to oxidative stress"/>
    <property type="evidence" value="ECO:0007669"/>
    <property type="project" value="UniProtKB-UniRule"/>
</dbReference>
<dbReference type="OrthoDB" id="2113341at2759"/>
<comment type="similarity">
    <text evidence="18">Belongs to the peroxidase family. Classical plant (class III) peroxidase subfamily.</text>
</comment>
<keyword evidence="4 18" id="KW-0575">Peroxidase</keyword>
<keyword evidence="18" id="KW-0732">Signal</keyword>
<feature type="binding site" evidence="14">
    <location>
        <position position="196"/>
    </location>
    <ligand>
        <name>substrate</name>
    </ligand>
</feature>
<keyword evidence="18" id="KW-0964">Secreted</keyword>
<dbReference type="Gene3D" id="1.10.520.10">
    <property type="match status" value="2"/>
</dbReference>
<feature type="binding site" evidence="15">
    <location>
        <position position="75"/>
    </location>
    <ligand>
        <name>Ca(2+)</name>
        <dbReference type="ChEBI" id="CHEBI:29108"/>
        <label>1</label>
    </ligand>
</feature>
<dbReference type="Proteomes" id="UP001055439">
    <property type="component" value="Chromosome 8"/>
</dbReference>
<evidence type="ECO:0000256" key="10">
    <source>
        <dbReference type="ARBA" id="ARBA00023157"/>
    </source>
</evidence>
<dbReference type="PROSITE" id="PS50873">
    <property type="entry name" value="PEROXIDASE_4"/>
    <property type="match status" value="1"/>
</dbReference>
<accession>A0A9E7KR15</accession>
<keyword evidence="5 18" id="KW-0349">Heme</keyword>
<evidence type="ECO:0000256" key="8">
    <source>
        <dbReference type="ARBA" id="ARBA00023002"/>
    </source>
</evidence>
<dbReference type="GO" id="GO:0046872">
    <property type="term" value="F:metal ion binding"/>
    <property type="evidence" value="ECO:0007669"/>
    <property type="project" value="UniProtKB-UniRule"/>
</dbReference>
<feature type="binding site" evidence="15">
    <location>
        <position position="280"/>
    </location>
    <ligand>
        <name>Ca(2+)</name>
        <dbReference type="ChEBI" id="CHEBI:29108"/>
        <label>2</label>
    </ligand>
</feature>
<keyword evidence="10 17" id="KW-1015">Disulfide bond</keyword>
<dbReference type="Pfam" id="PF00141">
    <property type="entry name" value="peroxidase"/>
    <property type="match status" value="1"/>
</dbReference>
<evidence type="ECO:0000256" key="18">
    <source>
        <dbReference type="RuleBase" id="RU362060"/>
    </source>
</evidence>
<dbReference type="PANTHER" id="PTHR31517">
    <property type="match status" value="1"/>
</dbReference>
<dbReference type="EC" id="1.11.1.7" evidence="3 18"/>
<dbReference type="AlphaFoldDB" id="A0A9E7KR15"/>
<dbReference type="InterPro" id="IPR010255">
    <property type="entry name" value="Haem_peroxidase_sf"/>
</dbReference>
<feature type="binding site" evidence="15">
    <location>
        <position position="78"/>
    </location>
    <ligand>
        <name>Ca(2+)</name>
        <dbReference type="ChEBI" id="CHEBI:29108"/>
        <label>1</label>
    </ligand>
</feature>